<sequence>MEGSTDKKFGELTKELEQINLNNKQLCFVQLANKWKEIKEKSKEAPWLTDDCCEAKCINTEKPVGNCVKGNGFANLVDDENIEYIDAKRDDNCYGHDKSATIYAENSFEKQKDSSDYSLFYFEVKYIGKSNEERINHKSIHLGLENSSKNYASLNFCVYGGKQIRFNVQNKKGHGFDNLDKVIARRYIGLAVHWPAPILGCGLVYPPSTNNNFSYIFFTHNGKHIGC</sequence>
<accession>A0A914LEV0</accession>
<dbReference type="AlphaFoldDB" id="A0A914LEV0"/>
<evidence type="ECO:0000313" key="1">
    <source>
        <dbReference type="Proteomes" id="UP000887563"/>
    </source>
</evidence>
<evidence type="ECO:0000313" key="2">
    <source>
        <dbReference type="WBParaSite" id="Minc3s00379g11308"/>
    </source>
</evidence>
<proteinExistence type="predicted"/>
<dbReference type="WBParaSite" id="Minc3s00379g11308">
    <property type="protein sequence ID" value="Minc3s00379g11308"/>
    <property type="gene ID" value="Minc3s00379g11308"/>
</dbReference>
<reference evidence="2" key="1">
    <citation type="submission" date="2022-11" db="UniProtKB">
        <authorList>
            <consortium name="WormBaseParasite"/>
        </authorList>
    </citation>
    <scope>IDENTIFICATION</scope>
</reference>
<organism evidence="1 2">
    <name type="scientific">Meloidogyne incognita</name>
    <name type="common">Southern root-knot nematode worm</name>
    <name type="synonym">Oxyuris incognita</name>
    <dbReference type="NCBI Taxonomy" id="6306"/>
    <lineage>
        <taxon>Eukaryota</taxon>
        <taxon>Metazoa</taxon>
        <taxon>Ecdysozoa</taxon>
        <taxon>Nematoda</taxon>
        <taxon>Chromadorea</taxon>
        <taxon>Rhabditida</taxon>
        <taxon>Tylenchina</taxon>
        <taxon>Tylenchomorpha</taxon>
        <taxon>Tylenchoidea</taxon>
        <taxon>Meloidogynidae</taxon>
        <taxon>Meloidogyninae</taxon>
        <taxon>Meloidogyne</taxon>
        <taxon>Meloidogyne incognita group</taxon>
    </lineage>
</organism>
<keyword evidence="1" id="KW-1185">Reference proteome</keyword>
<name>A0A914LEV0_MELIC</name>
<dbReference type="Proteomes" id="UP000887563">
    <property type="component" value="Unplaced"/>
</dbReference>
<protein>
    <submittedName>
        <fullName evidence="2">SPRY domain-containing protein</fullName>
    </submittedName>
</protein>